<name>A0A1H8NPX0_9BACL</name>
<dbReference type="RefSeq" id="WP_139210597.1">
    <property type="nucleotide sequence ID" value="NZ_CP076607.1"/>
</dbReference>
<reference evidence="2 3" key="1">
    <citation type="submission" date="2016-10" db="EMBL/GenBank/DDBJ databases">
        <authorList>
            <person name="de Groot N.N."/>
        </authorList>
    </citation>
    <scope>NUCLEOTIDE SEQUENCE [LARGE SCALE GENOMIC DNA]</scope>
    <source>
        <strain evidence="2 3">CGMCC 1.10238</strain>
    </source>
</reference>
<keyword evidence="4" id="KW-1185">Reference proteome</keyword>
<evidence type="ECO:0000313" key="4">
    <source>
        <dbReference type="Proteomes" id="UP000683429"/>
    </source>
</evidence>
<dbReference type="EMBL" id="CP076607">
    <property type="protein sequence ID" value="QWU14512.1"/>
    <property type="molecule type" value="Genomic_DNA"/>
</dbReference>
<dbReference type="Proteomes" id="UP000198809">
    <property type="component" value="Unassembled WGS sequence"/>
</dbReference>
<evidence type="ECO:0000313" key="1">
    <source>
        <dbReference type="EMBL" id="QWU14512.1"/>
    </source>
</evidence>
<dbReference type="AlphaFoldDB" id="A0A1H8NPX0"/>
<protein>
    <submittedName>
        <fullName evidence="2">Uncharacterized protein</fullName>
    </submittedName>
</protein>
<organism evidence="2 3">
    <name type="scientific">Paenibacillus sophorae</name>
    <dbReference type="NCBI Taxonomy" id="1333845"/>
    <lineage>
        <taxon>Bacteria</taxon>
        <taxon>Bacillati</taxon>
        <taxon>Bacillota</taxon>
        <taxon>Bacilli</taxon>
        <taxon>Bacillales</taxon>
        <taxon>Paenibacillaceae</taxon>
        <taxon>Paenibacillus</taxon>
    </lineage>
</organism>
<proteinExistence type="predicted"/>
<reference evidence="1 4" key="2">
    <citation type="submission" date="2021-06" db="EMBL/GenBank/DDBJ databases">
        <title>Whole genome sequence of Paenibacillus sophorae DSM23020 for comparative genomics.</title>
        <authorList>
            <person name="Kim M.-J."/>
            <person name="Lee G."/>
            <person name="Shin J.-H."/>
        </authorList>
    </citation>
    <scope>NUCLEOTIDE SEQUENCE [LARGE SCALE GENOMIC DNA]</scope>
    <source>
        <strain evidence="1 4">DSM 23020</strain>
    </source>
</reference>
<dbReference type="EMBL" id="FODH01000006">
    <property type="protein sequence ID" value="SEO31652.1"/>
    <property type="molecule type" value="Genomic_DNA"/>
</dbReference>
<evidence type="ECO:0000313" key="3">
    <source>
        <dbReference type="Proteomes" id="UP000198809"/>
    </source>
</evidence>
<gene>
    <name evidence="1" type="ORF">KP014_21650</name>
    <name evidence="2" type="ORF">SAMN04487895_106353</name>
</gene>
<dbReference type="Proteomes" id="UP000683429">
    <property type="component" value="Chromosome"/>
</dbReference>
<sequence>MKPIIRKEIRDYIKFIIKNQNNQIREFDRHKELVISNNEIMNTIYYISKINNETHKVIYKHFSDELALSYTGIACLSYLSIAVYQEDCNNPINKHWFAEKGVDPSFVLQTQLINITNHALSIVN</sequence>
<accession>A0A1H8NPX0</accession>
<evidence type="ECO:0000313" key="2">
    <source>
        <dbReference type="EMBL" id="SEO31652.1"/>
    </source>
</evidence>